<dbReference type="Proteomes" id="UP000085678">
    <property type="component" value="Unplaced"/>
</dbReference>
<keyword evidence="12 15" id="KW-0472">Membrane</keyword>
<feature type="binding site" description="axial binding residue" evidence="13">
    <location>
        <position position="466"/>
    </location>
    <ligand>
        <name>heme</name>
        <dbReference type="ChEBI" id="CHEBI:30413"/>
    </ligand>
    <ligandPart>
        <name>Fe</name>
        <dbReference type="ChEBI" id="CHEBI:18248"/>
    </ligandPart>
</feature>
<dbReference type="GO" id="GO:0042446">
    <property type="term" value="P:hormone biosynthetic process"/>
    <property type="evidence" value="ECO:0007669"/>
    <property type="project" value="TreeGrafter"/>
</dbReference>
<evidence type="ECO:0000313" key="16">
    <source>
        <dbReference type="Proteomes" id="UP000085678"/>
    </source>
</evidence>
<dbReference type="PRINTS" id="PR00385">
    <property type="entry name" value="P450"/>
</dbReference>
<evidence type="ECO:0000256" key="11">
    <source>
        <dbReference type="ARBA" id="ARBA00023033"/>
    </source>
</evidence>
<dbReference type="GO" id="GO:0016829">
    <property type="term" value="F:lyase activity"/>
    <property type="evidence" value="ECO:0007669"/>
    <property type="project" value="UniProtKB-KW"/>
</dbReference>
<keyword evidence="8" id="KW-0492">Microsome</keyword>
<keyword evidence="9 14" id="KW-0560">Oxidoreductase</keyword>
<dbReference type="InterPro" id="IPR036396">
    <property type="entry name" value="Cyt_P450_sf"/>
</dbReference>
<dbReference type="GO" id="GO:0005506">
    <property type="term" value="F:iron ion binding"/>
    <property type="evidence" value="ECO:0007669"/>
    <property type="project" value="InterPro"/>
</dbReference>
<evidence type="ECO:0000256" key="10">
    <source>
        <dbReference type="ARBA" id="ARBA00023004"/>
    </source>
</evidence>
<evidence type="ECO:0000256" key="12">
    <source>
        <dbReference type="ARBA" id="ARBA00023136"/>
    </source>
</evidence>
<evidence type="ECO:0000256" key="4">
    <source>
        <dbReference type="ARBA" id="ARBA00010617"/>
    </source>
</evidence>
<keyword evidence="10 13" id="KW-0408">Iron</keyword>
<comment type="cofactor">
    <cofactor evidence="1 13">
        <name>heme</name>
        <dbReference type="ChEBI" id="CHEBI:30413"/>
    </cofactor>
</comment>
<evidence type="ECO:0000256" key="3">
    <source>
        <dbReference type="ARBA" id="ARBA00004406"/>
    </source>
</evidence>
<organism evidence="16 17">
    <name type="scientific">Lingula anatina</name>
    <name type="common">Brachiopod</name>
    <name type="synonym">Lingula unguis</name>
    <dbReference type="NCBI Taxonomy" id="7574"/>
    <lineage>
        <taxon>Eukaryota</taxon>
        <taxon>Metazoa</taxon>
        <taxon>Spiralia</taxon>
        <taxon>Lophotrochozoa</taxon>
        <taxon>Brachiopoda</taxon>
        <taxon>Linguliformea</taxon>
        <taxon>Lingulata</taxon>
        <taxon>Lingulida</taxon>
        <taxon>Linguloidea</taxon>
        <taxon>Lingulidae</taxon>
        <taxon>Lingula</taxon>
    </lineage>
</organism>
<evidence type="ECO:0000256" key="8">
    <source>
        <dbReference type="ARBA" id="ARBA00022848"/>
    </source>
</evidence>
<dbReference type="InterPro" id="IPR017972">
    <property type="entry name" value="Cyt_P450_CS"/>
</dbReference>
<keyword evidence="6 13" id="KW-0479">Metal-binding</keyword>
<evidence type="ECO:0000256" key="6">
    <source>
        <dbReference type="ARBA" id="ARBA00022723"/>
    </source>
</evidence>
<evidence type="ECO:0000256" key="2">
    <source>
        <dbReference type="ARBA" id="ARBA00004174"/>
    </source>
</evidence>
<keyword evidence="16" id="KW-1185">Reference proteome</keyword>
<feature type="transmembrane region" description="Helical" evidence="15">
    <location>
        <begin position="20"/>
        <end position="42"/>
    </location>
</feature>
<dbReference type="GO" id="GO:0004508">
    <property type="term" value="F:steroid 17-alpha-monooxygenase activity"/>
    <property type="evidence" value="ECO:0007669"/>
    <property type="project" value="TreeGrafter"/>
</dbReference>
<evidence type="ECO:0000256" key="1">
    <source>
        <dbReference type="ARBA" id="ARBA00001971"/>
    </source>
</evidence>
<evidence type="ECO:0000313" key="17">
    <source>
        <dbReference type="RefSeq" id="XP_013409334.1"/>
    </source>
</evidence>
<dbReference type="STRING" id="7574.A0A1S3JHF8"/>
<dbReference type="Pfam" id="PF00067">
    <property type="entry name" value="p450"/>
    <property type="match status" value="1"/>
</dbReference>
<dbReference type="GeneID" id="106172939"/>
<dbReference type="PRINTS" id="PR00463">
    <property type="entry name" value="EP450I"/>
</dbReference>
<dbReference type="FunFam" id="1.10.630.10:FF:000238">
    <property type="entry name" value="Cytochrome P450 2A6"/>
    <property type="match status" value="1"/>
</dbReference>
<dbReference type="InParanoid" id="A0A1S3JHF8"/>
<keyword evidence="7" id="KW-0256">Endoplasmic reticulum</keyword>
<sequence>MLGKVHISQELSVHTGTMHLLGLLGLLNVKTVLVGGAVFLLVMSLLQRKKYKLPPGPPQLPILGNYLEFKNDGRFYAVFDKLGKAFGDIFTVNLGFGNKMVVLKSANIVHEAMVEKKEIFAGRGAMSWKYELFSGGYKDIVLTDYGPVWRLQRQMALKAFRTYVSSDKLETFTKSAFDDMAALIEKETKPFDIDAHIRLLVFNVVCRMAFGQCYKMDQPEFIWLKFIVDETMHEVFGGLIPSDVITTLKHLPIPSSLLAKRLQKNLIRFHEVQLAEHKKTFNSDDVRDVMDHLLLLKKELTNESDDNVKESLSDTRILYIMLDIFFAGTSTTSDTLKWMILYVAAHPKVQEQLHKELDDLGKDFDNLRHCKSKLPYCEAVQREVLRMRPPAPAGLPHQTLRDTKLGGYDIPKGTLVSVNIWAIHHDPNNWESPEVFKPERFLDNDGSLKEVDNKIWLPFSSGKRKCIGEGIARVNLMMISALFFRQFKVSFPPGQEPDFEPAKIELTCTPKPQKILVQKRK</sequence>
<dbReference type="PANTHER" id="PTHR24289">
    <property type="entry name" value="STEROID 17-ALPHA-HYDROXYLASE/17,20 LYASE"/>
    <property type="match status" value="1"/>
</dbReference>
<gene>
    <name evidence="17" type="primary">LOC106172939</name>
</gene>
<dbReference type="PROSITE" id="PS00086">
    <property type="entry name" value="CYTOCHROME_P450"/>
    <property type="match status" value="1"/>
</dbReference>
<reference evidence="17" key="1">
    <citation type="submission" date="2025-08" db="UniProtKB">
        <authorList>
            <consortium name="RefSeq"/>
        </authorList>
    </citation>
    <scope>IDENTIFICATION</scope>
    <source>
        <tissue evidence="17">Gonads</tissue>
    </source>
</reference>
<dbReference type="SUPFAM" id="SSF48264">
    <property type="entry name" value="Cytochrome P450"/>
    <property type="match status" value="1"/>
</dbReference>
<dbReference type="InterPro" id="IPR001128">
    <property type="entry name" value="Cyt_P450"/>
</dbReference>
<dbReference type="GO" id="GO:0005789">
    <property type="term" value="C:endoplasmic reticulum membrane"/>
    <property type="evidence" value="ECO:0007669"/>
    <property type="project" value="UniProtKB-SubCell"/>
</dbReference>
<evidence type="ECO:0000256" key="9">
    <source>
        <dbReference type="ARBA" id="ARBA00023002"/>
    </source>
</evidence>
<accession>A0A1S3JHF8</accession>
<keyword evidence="15" id="KW-0812">Transmembrane</keyword>
<dbReference type="RefSeq" id="XP_013409334.1">
    <property type="nucleotide sequence ID" value="XM_013553880.1"/>
</dbReference>
<keyword evidence="5 13" id="KW-0349">Heme</keyword>
<dbReference type="InterPro" id="IPR002401">
    <property type="entry name" value="Cyt_P450_E_grp-I"/>
</dbReference>
<dbReference type="OrthoDB" id="639466at2759"/>
<keyword evidence="11 14" id="KW-0503">Monooxygenase</keyword>
<dbReference type="Gene3D" id="1.10.630.10">
    <property type="entry name" value="Cytochrome P450"/>
    <property type="match status" value="1"/>
</dbReference>
<comment type="subcellular location">
    <subcellularLocation>
        <location evidence="3">Endoplasmic reticulum membrane</location>
        <topology evidence="3">Peripheral membrane protein</topology>
    </subcellularLocation>
    <subcellularLocation>
        <location evidence="2">Microsome membrane</location>
        <topology evidence="2">Peripheral membrane protein</topology>
    </subcellularLocation>
</comment>
<evidence type="ECO:0000256" key="5">
    <source>
        <dbReference type="ARBA" id="ARBA00022617"/>
    </source>
</evidence>
<evidence type="ECO:0000256" key="7">
    <source>
        <dbReference type="ARBA" id="ARBA00022824"/>
    </source>
</evidence>
<keyword evidence="15" id="KW-1133">Transmembrane helix</keyword>
<keyword evidence="17" id="KW-0456">Lyase</keyword>
<comment type="similarity">
    <text evidence="4 14">Belongs to the cytochrome P450 family.</text>
</comment>
<evidence type="ECO:0000256" key="14">
    <source>
        <dbReference type="RuleBase" id="RU000461"/>
    </source>
</evidence>
<dbReference type="GO" id="GO:0042448">
    <property type="term" value="P:progesterone metabolic process"/>
    <property type="evidence" value="ECO:0007669"/>
    <property type="project" value="TreeGrafter"/>
</dbReference>
<protein>
    <submittedName>
        <fullName evidence="17">Steroid 17-alpha-hydroxylase/17,20 lyase isoform X1</fullName>
    </submittedName>
</protein>
<proteinExistence type="inferred from homology"/>
<name>A0A1S3JHF8_LINAN</name>
<dbReference type="AlphaFoldDB" id="A0A1S3JHF8"/>
<evidence type="ECO:0000256" key="15">
    <source>
        <dbReference type="SAM" id="Phobius"/>
    </source>
</evidence>
<dbReference type="GO" id="GO:0020037">
    <property type="term" value="F:heme binding"/>
    <property type="evidence" value="ECO:0007669"/>
    <property type="project" value="InterPro"/>
</dbReference>
<evidence type="ECO:0000256" key="13">
    <source>
        <dbReference type="PIRSR" id="PIRSR602401-1"/>
    </source>
</evidence>
<dbReference type="PANTHER" id="PTHR24289:SF20">
    <property type="entry name" value="STEROID 17-ALPHA-HYDROXYLASE_17,20 LYASE"/>
    <property type="match status" value="1"/>
</dbReference>
<dbReference type="KEGG" id="lak:106172939"/>